<proteinExistence type="predicted"/>
<organism evidence="1 2">
    <name type="scientific">Micromonospora echinospora</name>
    <name type="common">Micromonospora purpurea</name>
    <dbReference type="NCBI Taxonomy" id="1877"/>
    <lineage>
        <taxon>Bacteria</taxon>
        <taxon>Bacillati</taxon>
        <taxon>Actinomycetota</taxon>
        <taxon>Actinomycetes</taxon>
        <taxon>Micromonosporales</taxon>
        <taxon>Micromonosporaceae</taxon>
        <taxon>Micromonospora</taxon>
    </lineage>
</organism>
<evidence type="ECO:0000313" key="1">
    <source>
        <dbReference type="EMBL" id="MBB5114868.1"/>
    </source>
</evidence>
<keyword evidence="2" id="KW-1185">Reference proteome</keyword>
<dbReference type="GeneID" id="300295243"/>
<dbReference type="RefSeq" id="WP_184690107.1">
    <property type="nucleotide sequence ID" value="NZ_JACHJC010000001.1"/>
</dbReference>
<dbReference type="Proteomes" id="UP000618986">
    <property type="component" value="Unassembled WGS sequence"/>
</dbReference>
<comment type="caution">
    <text evidence="1">The sequence shown here is derived from an EMBL/GenBank/DDBJ whole genome shotgun (WGS) entry which is preliminary data.</text>
</comment>
<accession>A0ABR6MHL8</accession>
<dbReference type="EMBL" id="JACHJC010000001">
    <property type="protein sequence ID" value="MBB5114868.1"/>
    <property type="molecule type" value="Genomic_DNA"/>
</dbReference>
<reference evidence="1 2" key="1">
    <citation type="submission" date="2020-08" db="EMBL/GenBank/DDBJ databases">
        <title>Sequencing the genomes of 1000 actinobacteria strains.</title>
        <authorList>
            <person name="Klenk H.-P."/>
        </authorList>
    </citation>
    <scope>NUCLEOTIDE SEQUENCE [LARGE SCALE GENOMIC DNA]</scope>
    <source>
        <strain evidence="1 2">DSM 43036</strain>
    </source>
</reference>
<name>A0ABR6MHL8_MICEC</name>
<evidence type="ECO:0000313" key="2">
    <source>
        <dbReference type="Proteomes" id="UP000618986"/>
    </source>
</evidence>
<gene>
    <name evidence="1" type="ORF">FHU28_004707</name>
</gene>
<sequence length="48" mass="5207">MPQLRKQIAAFDVANLPKNIVDQLGYHQGPGIANAPKLFGDSLEVDSE</sequence>
<protein>
    <submittedName>
        <fullName evidence="1">Uncharacterized protein</fullName>
    </submittedName>
</protein>